<dbReference type="SUPFAM" id="SSF50249">
    <property type="entry name" value="Nucleic acid-binding proteins"/>
    <property type="match status" value="1"/>
</dbReference>
<evidence type="ECO:0000313" key="2">
    <source>
        <dbReference type="Proteomes" id="UP000232222"/>
    </source>
</evidence>
<protein>
    <submittedName>
        <fullName evidence="1">Uncharacterized protein</fullName>
    </submittedName>
</protein>
<proteinExistence type="predicted"/>
<dbReference type="PROSITE" id="PS50886">
    <property type="entry name" value="TRBD"/>
    <property type="match status" value="1"/>
</dbReference>
<dbReference type="Gene3D" id="2.40.50.140">
    <property type="entry name" value="Nucleic acid-binding proteins"/>
    <property type="match status" value="1"/>
</dbReference>
<dbReference type="Gene3D" id="3.30.1940.10">
    <property type="entry name" value="YtpR-like"/>
    <property type="match status" value="1"/>
</dbReference>
<dbReference type="InterPro" id="IPR037154">
    <property type="entry name" value="YtpR-like_sf"/>
</dbReference>
<reference evidence="1 2" key="1">
    <citation type="submission" date="2017-11" db="EMBL/GenBank/DDBJ databases">
        <title>Genome sequence of Entomoplasma freundtii BARC 318 (ATCC 51999).</title>
        <authorList>
            <person name="Lo W.-S."/>
            <person name="Gasparich G.E."/>
            <person name="Kuo C.-H."/>
        </authorList>
    </citation>
    <scope>NUCLEOTIDE SEQUENCE [LARGE SCALE GENOMIC DNA]</scope>
    <source>
        <strain evidence="1 2">BARC 318</strain>
    </source>
</reference>
<dbReference type="Pfam" id="PF01588">
    <property type="entry name" value="tRNA_bind"/>
    <property type="match status" value="1"/>
</dbReference>
<dbReference type="InterPro" id="IPR033714">
    <property type="entry name" value="tRNA_bind_bactPheRS"/>
</dbReference>
<dbReference type="AlphaFoldDB" id="A0A2K8NRH1"/>
<dbReference type="RefSeq" id="WP_100609414.1">
    <property type="nucleotide sequence ID" value="NZ_CP024962.1"/>
</dbReference>
<dbReference type="EMBL" id="CP024962">
    <property type="protein sequence ID" value="ATZ16442.1"/>
    <property type="molecule type" value="Genomic_DNA"/>
</dbReference>
<sequence>MDKKYGIFYNHQFDVFMVALKATSKIDQFEVKGNITFLKSANDIVGINLFPHEDAPKPEMSFCSEEPTIVNYIQKELEPWIQLRQETQFVIGKILETEAIPKTHLQLCKVDIKADKPLNIICGAPNARPGLIGVVATCGTWMPNSQIIAPKSMMGFETNGMLCSTSELNLTNHHFNKKGIIDLPNVYHHKIGTSFWEDYYGKRTKLPV</sequence>
<name>A0A2K8NRH1_9MOLU</name>
<dbReference type="Proteomes" id="UP000232222">
    <property type="component" value="Chromosome"/>
</dbReference>
<accession>A0A2K8NRH1</accession>
<organism evidence="1 2">
    <name type="scientific">Entomoplasma freundtii</name>
    <dbReference type="NCBI Taxonomy" id="74700"/>
    <lineage>
        <taxon>Bacteria</taxon>
        <taxon>Bacillati</taxon>
        <taxon>Mycoplasmatota</taxon>
        <taxon>Mollicutes</taxon>
        <taxon>Entomoplasmatales</taxon>
        <taxon>Entomoplasmataceae</taxon>
        <taxon>Entomoplasma</taxon>
    </lineage>
</organism>
<dbReference type="GO" id="GO:0000049">
    <property type="term" value="F:tRNA binding"/>
    <property type="evidence" value="ECO:0007669"/>
    <property type="project" value="UniProtKB-UniRule"/>
</dbReference>
<evidence type="ECO:0000313" key="1">
    <source>
        <dbReference type="EMBL" id="ATZ16442.1"/>
    </source>
</evidence>
<gene>
    <name evidence="1" type="ORF">EFREU_v1c04160</name>
</gene>
<dbReference type="KEGG" id="efr:EFREU_v1c04160"/>
<dbReference type="NCBIfam" id="NF045760">
    <property type="entry name" value="YtpR"/>
    <property type="match status" value="1"/>
</dbReference>
<dbReference type="InterPro" id="IPR002547">
    <property type="entry name" value="tRNA-bd_dom"/>
</dbReference>
<keyword evidence="2" id="KW-1185">Reference proteome</keyword>
<dbReference type="CDD" id="cd02796">
    <property type="entry name" value="tRNA_bind_bactPheRS"/>
    <property type="match status" value="1"/>
</dbReference>
<dbReference type="InterPro" id="IPR012340">
    <property type="entry name" value="NA-bd_OB-fold"/>
</dbReference>
<dbReference type="OrthoDB" id="9805455at2"/>